<dbReference type="Gene3D" id="2.130.10.130">
    <property type="entry name" value="Integrin alpha, N-terminal"/>
    <property type="match status" value="1"/>
</dbReference>
<evidence type="ECO:0008006" key="4">
    <source>
        <dbReference type="Google" id="ProtNLM"/>
    </source>
</evidence>
<gene>
    <name evidence="2" type="ORF">AMJ83_06215</name>
</gene>
<reference evidence="2 3" key="1">
    <citation type="journal article" date="2015" name="Microbiome">
        <title>Genomic resolution of linkages in carbon, nitrogen, and sulfur cycling among widespread estuary sediment bacteria.</title>
        <authorList>
            <person name="Baker B.J."/>
            <person name="Lazar C.S."/>
            <person name="Teske A.P."/>
            <person name="Dick G.J."/>
        </authorList>
    </citation>
    <scope>NUCLEOTIDE SEQUENCE [LARGE SCALE GENOMIC DNA]</scope>
    <source>
        <strain evidence="2">SM23_42</strain>
    </source>
</reference>
<organism evidence="2 3">
    <name type="scientific">candidate division WOR_3 bacterium SM23_42</name>
    <dbReference type="NCBI Taxonomy" id="1703779"/>
    <lineage>
        <taxon>Bacteria</taxon>
        <taxon>Bacteria division WOR-3</taxon>
    </lineage>
</organism>
<comment type="caution">
    <text evidence="2">The sequence shown here is derived from an EMBL/GenBank/DDBJ whole genome shotgun (WGS) entry which is preliminary data.</text>
</comment>
<dbReference type="InterPro" id="IPR013517">
    <property type="entry name" value="FG-GAP"/>
</dbReference>
<evidence type="ECO:0000256" key="1">
    <source>
        <dbReference type="ARBA" id="ARBA00022729"/>
    </source>
</evidence>
<evidence type="ECO:0000313" key="2">
    <source>
        <dbReference type="EMBL" id="KPK63615.1"/>
    </source>
</evidence>
<dbReference type="PANTHER" id="PTHR46580">
    <property type="entry name" value="SENSOR KINASE-RELATED"/>
    <property type="match status" value="1"/>
</dbReference>
<dbReference type="Proteomes" id="UP000051373">
    <property type="component" value="Unassembled WGS sequence"/>
</dbReference>
<name>A0A0S8FSB6_UNCW3</name>
<dbReference type="STRING" id="1703779.AMJ83_06215"/>
<dbReference type="AlphaFoldDB" id="A0A0S8FSB6"/>
<proteinExistence type="predicted"/>
<keyword evidence="1" id="KW-0732">Signal</keyword>
<dbReference type="InterPro" id="IPR028994">
    <property type="entry name" value="Integrin_alpha_N"/>
</dbReference>
<accession>A0A0S8FSB6</accession>
<dbReference type="Pfam" id="PF13517">
    <property type="entry name" value="FG-GAP_3"/>
    <property type="match status" value="2"/>
</dbReference>
<dbReference type="EMBL" id="LJUJ01000010">
    <property type="protein sequence ID" value="KPK63615.1"/>
    <property type="molecule type" value="Genomic_DNA"/>
</dbReference>
<dbReference type="PANTHER" id="PTHR46580:SF4">
    <property type="entry name" value="ATP_GTP-BINDING PROTEIN"/>
    <property type="match status" value="1"/>
</dbReference>
<dbReference type="PATRIC" id="fig|1703779.3.peg.1597"/>
<protein>
    <recommendedName>
        <fullName evidence="4">Secretion system C-terminal sorting domain-containing protein</fullName>
    </recommendedName>
</protein>
<dbReference type="SUPFAM" id="SSF69318">
    <property type="entry name" value="Integrin alpha N-terminal domain"/>
    <property type="match status" value="2"/>
</dbReference>
<evidence type="ECO:0000313" key="3">
    <source>
        <dbReference type="Proteomes" id="UP000051373"/>
    </source>
</evidence>
<sequence length="522" mass="57006">MKLRINRARIIVVLSSIITFVVADVSMPSSPMWQADYGNIPTGVGWGDIDGNGWHDLVITNGCDAAFVPNHVYFNNGSMIPTSPGWVSADQEPSDNIAIVDLDHDGDLDLVVANLGYTPTGCPPLPHVIYQNDGGLSPSPTWYSQPGNSFSCAVGDPDGDGDHDIAFAQGDYLTGHLQKAVIYRNNDGVIDTLPYWQSDSSYYGVEAFFVDIDFDGDHDFALGGRNAYVSIFYNDAGILETTPSWQTHAIIGARQMDFGDVDGDGDLDLAVAGIAEDFFLFENLGGHLDTVPFWSCSNYTQPSCVAWADVDDDGDFDLAGGAWYAPVGIFENNGGVLSDSYVWSYTGGGWLQQIAWGDFDEDGLVVTSEAFLGDGDKRIFYLERKPVHEISSLYINGTPVALQEYCHDFSQGWISLATAPATDDTLTVNYTYSQDLDLAVTGSRAMLFDNQHITAISEDETHLPQDSYCGPTIITGGSSLPRSTEYKIYDISGREVRAEHIEPGIYFIKLGNRVSRKIVKIK</sequence>